<evidence type="ECO:0000256" key="3">
    <source>
        <dbReference type="ARBA" id="ARBA00011738"/>
    </source>
</evidence>
<dbReference type="GO" id="GO:0003700">
    <property type="term" value="F:DNA-binding transcription factor activity"/>
    <property type="evidence" value="ECO:0007669"/>
    <property type="project" value="InterPro"/>
</dbReference>
<dbReference type="EMBL" id="JADIMV010000027">
    <property type="protein sequence ID" value="MBO8439296.1"/>
    <property type="molecule type" value="Genomic_DNA"/>
</dbReference>
<keyword evidence="5" id="KW-0963">Cytoplasm</keyword>
<evidence type="ECO:0000256" key="11">
    <source>
        <dbReference type="ARBA" id="ARBA00023163"/>
    </source>
</evidence>
<dbReference type="InterPro" id="IPR043135">
    <property type="entry name" value="Fur_C"/>
</dbReference>
<feature type="binding site" evidence="12">
    <location>
        <position position="143"/>
    </location>
    <ligand>
        <name>Zn(2+)</name>
        <dbReference type="ChEBI" id="CHEBI:29105"/>
    </ligand>
</feature>
<comment type="similarity">
    <text evidence="2">Belongs to the Fur family.</text>
</comment>
<keyword evidence="8 12" id="KW-0862">Zinc</keyword>
<keyword evidence="11" id="KW-0804">Transcription</keyword>
<dbReference type="AlphaFoldDB" id="A0A940DIW8"/>
<dbReference type="Gene3D" id="3.30.1490.190">
    <property type="match status" value="1"/>
</dbReference>
<feature type="binding site" evidence="12">
    <location>
        <position position="101"/>
    </location>
    <ligand>
        <name>Zn(2+)</name>
        <dbReference type="ChEBI" id="CHEBI:29105"/>
    </ligand>
</feature>
<comment type="cofactor">
    <cofactor evidence="13">
        <name>Mn(2+)</name>
        <dbReference type="ChEBI" id="CHEBI:29035"/>
    </cofactor>
    <cofactor evidence="13">
        <name>Fe(2+)</name>
        <dbReference type="ChEBI" id="CHEBI:29033"/>
    </cofactor>
    <text evidence="13">Binds 1 Mn(2+) or Fe(2+) ion per subunit.</text>
</comment>
<evidence type="ECO:0000256" key="6">
    <source>
        <dbReference type="ARBA" id="ARBA00022491"/>
    </source>
</evidence>
<proteinExistence type="inferred from homology"/>
<protein>
    <recommendedName>
        <fullName evidence="4">Ferric uptake regulation protein</fullName>
    </recommendedName>
</protein>
<reference evidence="14" key="2">
    <citation type="journal article" date="2021" name="PeerJ">
        <title>Extensive microbial diversity within the chicken gut microbiome revealed by metagenomics and culture.</title>
        <authorList>
            <person name="Gilroy R."/>
            <person name="Ravi A."/>
            <person name="Getino M."/>
            <person name="Pursley I."/>
            <person name="Horton D.L."/>
            <person name="Alikhan N.F."/>
            <person name="Baker D."/>
            <person name="Gharbi K."/>
            <person name="Hall N."/>
            <person name="Watson M."/>
            <person name="Adriaenssens E.M."/>
            <person name="Foster-Nyarko E."/>
            <person name="Jarju S."/>
            <person name="Secka A."/>
            <person name="Antonio M."/>
            <person name="Oren A."/>
            <person name="Chaudhuri R.R."/>
            <person name="La Ragione R."/>
            <person name="Hildebrand F."/>
            <person name="Pallen M.J."/>
        </authorList>
    </citation>
    <scope>NUCLEOTIDE SEQUENCE</scope>
    <source>
        <strain evidence="14">3924</strain>
    </source>
</reference>
<comment type="subunit">
    <text evidence="3">Homodimer.</text>
</comment>
<keyword evidence="9" id="KW-0805">Transcription regulation</keyword>
<dbReference type="Proteomes" id="UP000712007">
    <property type="component" value="Unassembled WGS sequence"/>
</dbReference>
<reference evidence="14" key="1">
    <citation type="submission" date="2020-10" db="EMBL/GenBank/DDBJ databases">
        <authorList>
            <person name="Gilroy R."/>
        </authorList>
    </citation>
    <scope>NUCLEOTIDE SEQUENCE</scope>
    <source>
        <strain evidence="14">3924</strain>
    </source>
</reference>
<comment type="subcellular location">
    <subcellularLocation>
        <location evidence="1">Cytoplasm</location>
    </subcellularLocation>
</comment>
<keyword evidence="7 12" id="KW-0479">Metal-binding</keyword>
<evidence type="ECO:0000313" key="15">
    <source>
        <dbReference type="Proteomes" id="UP000712007"/>
    </source>
</evidence>
<evidence type="ECO:0000313" key="14">
    <source>
        <dbReference type="EMBL" id="MBO8439296.1"/>
    </source>
</evidence>
<comment type="caution">
    <text evidence="14">The sequence shown here is derived from an EMBL/GenBank/DDBJ whole genome shotgun (WGS) entry which is preliminary data.</text>
</comment>
<dbReference type="PANTHER" id="PTHR33202:SF2">
    <property type="entry name" value="FERRIC UPTAKE REGULATION PROTEIN"/>
    <property type="match status" value="1"/>
</dbReference>
<dbReference type="SUPFAM" id="SSF46785">
    <property type="entry name" value="Winged helix' DNA-binding domain"/>
    <property type="match status" value="1"/>
</dbReference>
<gene>
    <name evidence="14" type="ORF">IAC51_01445</name>
</gene>
<evidence type="ECO:0000256" key="2">
    <source>
        <dbReference type="ARBA" id="ARBA00007957"/>
    </source>
</evidence>
<dbReference type="Gene3D" id="1.10.10.10">
    <property type="entry name" value="Winged helix-like DNA-binding domain superfamily/Winged helix DNA-binding domain"/>
    <property type="match status" value="1"/>
</dbReference>
<dbReference type="GO" id="GO:0005829">
    <property type="term" value="C:cytosol"/>
    <property type="evidence" value="ECO:0007669"/>
    <property type="project" value="TreeGrafter"/>
</dbReference>
<dbReference type="Pfam" id="PF01475">
    <property type="entry name" value="FUR"/>
    <property type="match status" value="1"/>
</dbReference>
<dbReference type="GO" id="GO:0008270">
    <property type="term" value="F:zinc ion binding"/>
    <property type="evidence" value="ECO:0007669"/>
    <property type="project" value="TreeGrafter"/>
</dbReference>
<evidence type="ECO:0000256" key="13">
    <source>
        <dbReference type="PIRSR" id="PIRSR602481-2"/>
    </source>
</evidence>
<keyword evidence="6" id="KW-0678">Repressor</keyword>
<evidence type="ECO:0000256" key="5">
    <source>
        <dbReference type="ARBA" id="ARBA00022490"/>
    </source>
</evidence>
<evidence type="ECO:0000256" key="1">
    <source>
        <dbReference type="ARBA" id="ARBA00004496"/>
    </source>
</evidence>
<sequence length="160" mass="18462">MTTTEEDIIAAIEKLDAYIRKHRIRQSAERRMILEKIMRLDAHFTARSLHSLMQGAERVSLATVYNTLELLQKAGLIVKHPFAEPEYETTARSRTHHHRICIQCGAIKEFSDQKMEKAIKQRTFSAFAPEYSSLYLYGLCKKCMPRQKKSRTSASTSGRK</sequence>
<evidence type="ECO:0000256" key="8">
    <source>
        <dbReference type="ARBA" id="ARBA00022833"/>
    </source>
</evidence>
<comment type="cofactor">
    <cofactor evidence="12">
        <name>Zn(2+)</name>
        <dbReference type="ChEBI" id="CHEBI:29105"/>
    </cofactor>
    <text evidence="12">Binds 1 zinc ion per subunit.</text>
</comment>
<dbReference type="InterPro" id="IPR036390">
    <property type="entry name" value="WH_DNA-bd_sf"/>
</dbReference>
<keyword evidence="13" id="KW-0408">Iron</keyword>
<accession>A0A940DIW8</accession>
<feature type="binding site" evidence="13">
    <location>
        <position position="116"/>
    </location>
    <ligand>
        <name>Fe cation</name>
        <dbReference type="ChEBI" id="CHEBI:24875"/>
    </ligand>
</feature>
<organism evidence="14 15">
    <name type="scientific">Candidatus Aphodosoma intestinipullorum</name>
    <dbReference type="NCBI Taxonomy" id="2840674"/>
    <lineage>
        <taxon>Bacteria</taxon>
        <taxon>Pseudomonadati</taxon>
        <taxon>Bacteroidota</taxon>
        <taxon>Bacteroidia</taxon>
        <taxon>Bacteroidales</taxon>
        <taxon>Candidatus Aphodosoma</taxon>
    </lineage>
</organism>
<keyword evidence="10" id="KW-0238">DNA-binding</keyword>
<feature type="binding site" evidence="12">
    <location>
        <position position="140"/>
    </location>
    <ligand>
        <name>Zn(2+)</name>
        <dbReference type="ChEBI" id="CHEBI:29105"/>
    </ligand>
</feature>
<evidence type="ECO:0000256" key="7">
    <source>
        <dbReference type="ARBA" id="ARBA00022723"/>
    </source>
</evidence>
<dbReference type="CDD" id="cd07153">
    <property type="entry name" value="Fur_like"/>
    <property type="match status" value="1"/>
</dbReference>
<dbReference type="PANTHER" id="PTHR33202">
    <property type="entry name" value="ZINC UPTAKE REGULATION PROTEIN"/>
    <property type="match status" value="1"/>
</dbReference>
<name>A0A940DIW8_9BACT</name>
<dbReference type="InterPro" id="IPR036388">
    <property type="entry name" value="WH-like_DNA-bd_sf"/>
</dbReference>
<feature type="binding site" evidence="12">
    <location>
        <position position="104"/>
    </location>
    <ligand>
        <name>Zn(2+)</name>
        <dbReference type="ChEBI" id="CHEBI:29105"/>
    </ligand>
</feature>
<dbReference type="GO" id="GO:0000976">
    <property type="term" value="F:transcription cis-regulatory region binding"/>
    <property type="evidence" value="ECO:0007669"/>
    <property type="project" value="TreeGrafter"/>
</dbReference>
<evidence type="ECO:0000256" key="4">
    <source>
        <dbReference type="ARBA" id="ARBA00020910"/>
    </source>
</evidence>
<evidence type="ECO:0000256" key="12">
    <source>
        <dbReference type="PIRSR" id="PIRSR602481-1"/>
    </source>
</evidence>
<dbReference type="GO" id="GO:1900376">
    <property type="term" value="P:regulation of secondary metabolite biosynthetic process"/>
    <property type="evidence" value="ECO:0007669"/>
    <property type="project" value="TreeGrafter"/>
</dbReference>
<dbReference type="GO" id="GO:0045892">
    <property type="term" value="P:negative regulation of DNA-templated transcription"/>
    <property type="evidence" value="ECO:0007669"/>
    <property type="project" value="TreeGrafter"/>
</dbReference>
<evidence type="ECO:0000256" key="9">
    <source>
        <dbReference type="ARBA" id="ARBA00023015"/>
    </source>
</evidence>
<dbReference type="InterPro" id="IPR002481">
    <property type="entry name" value="FUR"/>
</dbReference>
<evidence type="ECO:0000256" key="10">
    <source>
        <dbReference type="ARBA" id="ARBA00023125"/>
    </source>
</evidence>